<evidence type="ECO:0000313" key="1">
    <source>
        <dbReference type="EMBL" id="GGG26476.1"/>
    </source>
</evidence>
<dbReference type="EMBL" id="BMFP01000007">
    <property type="protein sequence ID" value="GGG26476.1"/>
    <property type="molecule type" value="Genomic_DNA"/>
</dbReference>
<comment type="caution">
    <text evidence="1">The sequence shown here is derived from an EMBL/GenBank/DDBJ whole genome shotgun (WGS) entry which is preliminary data.</text>
</comment>
<keyword evidence="2" id="KW-1185">Reference proteome</keyword>
<proteinExistence type="predicted"/>
<name>A0ABQ1WDN4_9BACT</name>
<gene>
    <name evidence="1" type="ORF">GCM10011323_32610</name>
</gene>
<reference evidence="2" key="1">
    <citation type="journal article" date="2019" name="Int. J. Syst. Evol. Microbiol.">
        <title>The Global Catalogue of Microorganisms (GCM) 10K type strain sequencing project: providing services to taxonomists for standard genome sequencing and annotation.</title>
        <authorList>
            <consortium name="The Broad Institute Genomics Platform"/>
            <consortium name="The Broad Institute Genome Sequencing Center for Infectious Disease"/>
            <person name="Wu L."/>
            <person name="Ma J."/>
        </authorList>
    </citation>
    <scope>NUCLEOTIDE SEQUENCE [LARGE SCALE GENOMIC DNA]</scope>
    <source>
        <strain evidence="2">CGMCC 1.12749</strain>
    </source>
</reference>
<evidence type="ECO:0000313" key="2">
    <source>
        <dbReference type="Proteomes" id="UP000634043"/>
    </source>
</evidence>
<protein>
    <submittedName>
        <fullName evidence="1">Uncharacterized protein</fullName>
    </submittedName>
</protein>
<dbReference type="Proteomes" id="UP000634043">
    <property type="component" value="Unassembled WGS sequence"/>
</dbReference>
<organism evidence="1 2">
    <name type="scientific">Pontibacter amylolyticus</name>
    <dbReference type="NCBI Taxonomy" id="1424080"/>
    <lineage>
        <taxon>Bacteria</taxon>
        <taxon>Pseudomonadati</taxon>
        <taxon>Bacteroidota</taxon>
        <taxon>Cytophagia</taxon>
        <taxon>Cytophagales</taxon>
        <taxon>Hymenobacteraceae</taxon>
        <taxon>Pontibacter</taxon>
    </lineage>
</organism>
<sequence length="66" mass="7460">MLRPERPPELPREVKGTIPRKRNIICNPTGIQVNALSRVSCQVKILYKGFEVPGPCQNKTAGRQQF</sequence>
<accession>A0ABQ1WDN4</accession>